<evidence type="ECO:0000256" key="1">
    <source>
        <dbReference type="ARBA" id="ARBA00004479"/>
    </source>
</evidence>
<dbReference type="PROSITE" id="PS00108">
    <property type="entry name" value="PROTEIN_KINASE_ST"/>
    <property type="match status" value="1"/>
</dbReference>
<keyword evidence="2" id="KW-0723">Serine/threonine-protein kinase</keyword>
<dbReference type="Pfam" id="PF00069">
    <property type="entry name" value="Pkinase"/>
    <property type="match status" value="1"/>
</dbReference>
<dbReference type="Gene3D" id="1.10.510.10">
    <property type="entry name" value="Transferase(Phosphotransferase) domain 1"/>
    <property type="match status" value="1"/>
</dbReference>
<dbReference type="PIRSF" id="PIRSF000654">
    <property type="entry name" value="Integrin-linked_kinase"/>
    <property type="match status" value="1"/>
</dbReference>
<feature type="domain" description="Protein kinase" evidence="11">
    <location>
        <begin position="42"/>
        <end position="312"/>
    </location>
</feature>
<dbReference type="AlphaFoldDB" id="A0A8B7MVE8"/>
<dbReference type="RefSeq" id="XP_017700089.2">
    <property type="nucleotide sequence ID" value="XM_017844600.3"/>
</dbReference>
<keyword evidence="4" id="KW-0812">Transmembrane</keyword>
<evidence type="ECO:0000313" key="12">
    <source>
        <dbReference type="Proteomes" id="UP000228380"/>
    </source>
</evidence>
<accession>A0A8B7MVE8</accession>
<keyword evidence="9" id="KW-1133">Transmembrane helix</keyword>
<dbReference type="GeneID" id="108511561"/>
<dbReference type="SMART" id="SM00220">
    <property type="entry name" value="S_TKc"/>
    <property type="match status" value="1"/>
</dbReference>
<dbReference type="GO" id="GO:0004674">
    <property type="term" value="F:protein serine/threonine kinase activity"/>
    <property type="evidence" value="ECO:0007669"/>
    <property type="project" value="UniProtKB-KW"/>
</dbReference>
<dbReference type="FunFam" id="1.10.510.10:FF:000084">
    <property type="entry name" value="Wall-associated receptor kinase 2"/>
    <property type="match status" value="1"/>
</dbReference>
<dbReference type="GO" id="GO:0007166">
    <property type="term" value="P:cell surface receptor signaling pathway"/>
    <property type="evidence" value="ECO:0007669"/>
    <property type="project" value="InterPro"/>
</dbReference>
<proteinExistence type="predicted"/>
<keyword evidence="6" id="KW-0547">Nucleotide-binding</keyword>
<organism evidence="12 13">
    <name type="scientific">Phoenix dactylifera</name>
    <name type="common">Date palm</name>
    <dbReference type="NCBI Taxonomy" id="42345"/>
    <lineage>
        <taxon>Eukaryota</taxon>
        <taxon>Viridiplantae</taxon>
        <taxon>Streptophyta</taxon>
        <taxon>Embryophyta</taxon>
        <taxon>Tracheophyta</taxon>
        <taxon>Spermatophyta</taxon>
        <taxon>Magnoliopsida</taxon>
        <taxon>Liliopsida</taxon>
        <taxon>Arecaceae</taxon>
        <taxon>Coryphoideae</taxon>
        <taxon>Phoeniceae</taxon>
        <taxon>Phoenix</taxon>
    </lineage>
</organism>
<dbReference type="OrthoDB" id="4062651at2759"/>
<evidence type="ECO:0000256" key="6">
    <source>
        <dbReference type="ARBA" id="ARBA00022741"/>
    </source>
</evidence>
<keyword evidence="5" id="KW-0732">Signal</keyword>
<dbReference type="GO" id="GO:0005524">
    <property type="term" value="F:ATP binding"/>
    <property type="evidence" value="ECO:0007669"/>
    <property type="project" value="UniProtKB-KW"/>
</dbReference>
<evidence type="ECO:0000256" key="7">
    <source>
        <dbReference type="ARBA" id="ARBA00022777"/>
    </source>
</evidence>
<evidence type="ECO:0000313" key="13">
    <source>
        <dbReference type="RefSeq" id="XP_017700089.2"/>
    </source>
</evidence>
<gene>
    <name evidence="13" type="primary">LOC108511561</name>
</gene>
<dbReference type="KEGG" id="pda:108511561"/>
<sequence>MKAKFFQQNGGLFLQQQILNQDSNATVKIFSIEELEKATNNFNESQILGHGGYGTVFKDVLPSQKVVAIKKSKLVDESQIEQFINEIAILSQITHKNVVRLLGCCLETQVPLLVYEFISNGTLFNHIHGESQVFLMPWEDRLRIAAEALLYLHSAVSVPIIHRDVKSANILLDENYIAKVSDFGASRSVPFDQTHITTLVQGTFGYLDPEYFHTSKLTEKSDVYSFVVVLVELLTRELPVFFAKPEDQRNLAFYFTSMFDEQCLLQLVEPQIVKESGMEQLFVVAKLARRCLNLKGEERPSMKEVAMELERLRRFHKQQLALQNLE</sequence>
<comment type="subcellular location">
    <subcellularLocation>
        <location evidence="1">Membrane</location>
        <topology evidence="1">Single-pass type I membrane protein</topology>
    </subcellularLocation>
</comment>
<evidence type="ECO:0000256" key="4">
    <source>
        <dbReference type="ARBA" id="ARBA00022692"/>
    </source>
</evidence>
<keyword evidence="8" id="KW-0067">ATP-binding</keyword>
<evidence type="ECO:0000256" key="8">
    <source>
        <dbReference type="ARBA" id="ARBA00022840"/>
    </source>
</evidence>
<keyword evidence="3" id="KW-0808">Transferase</keyword>
<evidence type="ECO:0000256" key="2">
    <source>
        <dbReference type="ARBA" id="ARBA00022527"/>
    </source>
</evidence>
<dbReference type="Proteomes" id="UP000228380">
    <property type="component" value="Chromosome 2"/>
</dbReference>
<evidence type="ECO:0000256" key="3">
    <source>
        <dbReference type="ARBA" id="ARBA00022679"/>
    </source>
</evidence>
<protein>
    <submittedName>
        <fullName evidence="13">Wall-associated receptor kinase-like 1</fullName>
    </submittedName>
</protein>
<keyword evidence="12" id="KW-1185">Reference proteome</keyword>
<dbReference type="InterPro" id="IPR000719">
    <property type="entry name" value="Prot_kinase_dom"/>
</dbReference>
<evidence type="ECO:0000256" key="5">
    <source>
        <dbReference type="ARBA" id="ARBA00022729"/>
    </source>
</evidence>
<dbReference type="FunFam" id="3.30.200.20:FF:000043">
    <property type="entry name" value="Wall-associated receptor kinase 2"/>
    <property type="match status" value="1"/>
</dbReference>
<reference evidence="13" key="2">
    <citation type="submission" date="2025-08" db="UniProtKB">
        <authorList>
            <consortium name="RefSeq"/>
        </authorList>
    </citation>
    <scope>IDENTIFICATION</scope>
    <source>
        <tissue evidence="13">Young leaves</tissue>
    </source>
</reference>
<dbReference type="PANTHER" id="PTHR27005:SF283">
    <property type="entry name" value="OS02G0633066 PROTEIN"/>
    <property type="match status" value="1"/>
</dbReference>
<keyword evidence="7" id="KW-0418">Kinase</keyword>
<evidence type="ECO:0000256" key="10">
    <source>
        <dbReference type="ARBA" id="ARBA00023136"/>
    </source>
</evidence>
<dbReference type="PROSITE" id="PS50011">
    <property type="entry name" value="PROTEIN_KINASE_DOM"/>
    <property type="match status" value="1"/>
</dbReference>
<dbReference type="SUPFAM" id="SSF56112">
    <property type="entry name" value="Protein kinase-like (PK-like)"/>
    <property type="match status" value="1"/>
</dbReference>
<dbReference type="PANTHER" id="PTHR27005">
    <property type="entry name" value="WALL-ASSOCIATED RECEPTOR KINASE-LIKE 21"/>
    <property type="match status" value="1"/>
</dbReference>
<evidence type="ECO:0000259" key="11">
    <source>
        <dbReference type="PROSITE" id="PS50011"/>
    </source>
</evidence>
<reference evidence="12" key="1">
    <citation type="journal article" date="2019" name="Nat. Commun.">
        <title>Genome-wide association mapping of date palm fruit traits.</title>
        <authorList>
            <person name="Hazzouri K.M."/>
            <person name="Gros-Balthazard M."/>
            <person name="Flowers J.M."/>
            <person name="Copetti D."/>
            <person name="Lemansour A."/>
            <person name="Lebrun M."/>
            <person name="Masmoudi K."/>
            <person name="Ferrand S."/>
            <person name="Dhar M.I."/>
            <person name="Fresquez Z.A."/>
            <person name="Rosas U."/>
            <person name="Zhang J."/>
            <person name="Talag J."/>
            <person name="Lee S."/>
            <person name="Kudrna D."/>
            <person name="Powell R.F."/>
            <person name="Leitch I.J."/>
            <person name="Krueger R.R."/>
            <person name="Wing R.A."/>
            <person name="Amiri K.M.A."/>
            <person name="Purugganan M.D."/>
        </authorList>
    </citation>
    <scope>NUCLEOTIDE SEQUENCE [LARGE SCALE GENOMIC DNA]</scope>
    <source>
        <strain evidence="12">cv. Khalas</strain>
    </source>
</reference>
<evidence type="ECO:0000256" key="9">
    <source>
        <dbReference type="ARBA" id="ARBA00022989"/>
    </source>
</evidence>
<dbReference type="InterPro" id="IPR011009">
    <property type="entry name" value="Kinase-like_dom_sf"/>
</dbReference>
<keyword evidence="10" id="KW-0472">Membrane</keyword>
<dbReference type="Gene3D" id="3.30.200.20">
    <property type="entry name" value="Phosphorylase Kinase, domain 1"/>
    <property type="match status" value="1"/>
</dbReference>
<name>A0A8B7MVE8_PHODC</name>
<dbReference type="InterPro" id="IPR045274">
    <property type="entry name" value="WAK-like"/>
</dbReference>
<dbReference type="InterPro" id="IPR008271">
    <property type="entry name" value="Ser/Thr_kinase_AS"/>
</dbReference>
<dbReference type="GO" id="GO:0005886">
    <property type="term" value="C:plasma membrane"/>
    <property type="evidence" value="ECO:0007669"/>
    <property type="project" value="TreeGrafter"/>
</dbReference>